<organism evidence="1 2">
    <name type="scientific">Mycoplasma haemofelis (strain Ohio2)</name>
    <dbReference type="NCBI Taxonomy" id="859194"/>
    <lineage>
        <taxon>Bacteria</taxon>
        <taxon>Bacillati</taxon>
        <taxon>Mycoplasmatota</taxon>
        <taxon>Mollicutes</taxon>
        <taxon>Mycoplasmataceae</taxon>
        <taxon>Mycoplasma</taxon>
    </lineage>
</organism>
<sequence>MSIVRILMGIGGLSATAAGIWFGLDKKKEDDLYQVKMTKFRGTAKKINESLVQQKLGDVKVHDPEHWVWEKKFNSYVSQDWSDSRLKDIPPEIRNNAKAFRDFCFKSLEKNASDLETIALSSGTLPSEKMFWDYCLSSDLELQQLGGKK</sequence>
<dbReference type="HOGENOM" id="CLU_1747615_0_0_14"/>
<reference evidence="1 2" key="1">
    <citation type="journal article" date="2011" name="J. Bacteriol.">
        <title>Complete genome sequences of two hemotropic Mycoplasmas, Mycoplasma haemofelis strain Ohio2 and Mycoplasma suis strain Illinois.</title>
        <authorList>
            <person name="Messick J.B."/>
            <person name="Santos A.P."/>
            <person name="Guimaraes A.M."/>
        </authorList>
    </citation>
    <scope>NUCLEOTIDE SEQUENCE [LARGE SCALE GENOMIC DNA]</scope>
    <source>
        <strain evidence="1 2">Ohio2</strain>
    </source>
</reference>
<dbReference type="AlphaFoldDB" id="F6FG31"/>
<accession>F6FG31</accession>
<gene>
    <name evidence="1" type="ordered locus">MHF_1293</name>
</gene>
<proteinExistence type="predicted"/>
<dbReference type="BioCyc" id="MHAE859194:G1GR7-1284-MONOMER"/>
<dbReference type="Proteomes" id="UP000007952">
    <property type="component" value="Chromosome"/>
</dbReference>
<dbReference type="STRING" id="859194.MHF_1293"/>
<evidence type="ECO:0000313" key="1">
    <source>
        <dbReference type="EMBL" id="AEG73529.1"/>
    </source>
</evidence>
<reference key="2">
    <citation type="submission" date="2011-05" db="EMBL/GenBank/DDBJ databases">
        <title>The Genome of Mycoplasma haemofelis Strain Ohio2, a pathogenic hemoplasma of the cat.</title>
        <authorList>
            <person name="Santos A.P."/>
            <person name="Guimaraes A.M.S."/>
            <person name="SanMiguel P.J."/>
            <person name="Martin S.W."/>
            <person name="Messick J.B."/>
        </authorList>
    </citation>
    <scope>NUCLEOTIDE SEQUENCE</scope>
    <source>
        <strain>Ohio2</strain>
    </source>
</reference>
<dbReference type="EMBL" id="CP002808">
    <property type="protein sequence ID" value="AEG73529.1"/>
    <property type="molecule type" value="Genomic_DNA"/>
</dbReference>
<protein>
    <submittedName>
        <fullName evidence="1">Uncharacterized protein</fullName>
    </submittedName>
</protein>
<name>F6FG31_MYCHI</name>
<evidence type="ECO:0000313" key="2">
    <source>
        <dbReference type="Proteomes" id="UP000007952"/>
    </source>
</evidence>
<dbReference type="KEGG" id="mhf:MHF_1293"/>